<sequence length="570" mass="61721">MRDDRPHRRRLAALLLGGLLLAPGFARAQSLYGTVQLQYQNAEDDVIRVAGDGSRFAERVRRETWLRTVDLHHQSYLRTDWLLDSNLRLSGASVLGTGSGTSTPQGTMRLMHPYLQVSASHAPTSTRTTVAARTGVTADSSAQQQRVVARTAETALTGHMAVPRLPQLDVSWIRNRREGVAAAAGEASVARNARMSFDRDHYSLYGAFGDTRQQSDVAASPANSQRLLNAGGSYRLMPVANSSLAFQYDFGSVRGEIGGAKRSSTSNHSASVTGDWRPKPWLTPSLNYQWRRSRPAATVLPAQTDQEGAMLVRVAAQRGASLSAGGGIRTQRLFDRQELLKYATAMASADGELRHGLAVNSSASHTTSWDPSRGTYGSEAIASALRASFGRSAEWDASWQLSANGDTGSVLQRYSNTWSSRLQAMPLRNLTVAVSLRSLRVGPGLLKPSGTSRGAGLDVQWRPFPACDLLGSYATTGVFPNEQQRSSTRSLTAKLESSSKLQLYGTYTRTDQTGTVIATTASTSHESASGRVQWQPTRRVAASGTLTVSEPGREQEARQVDVAFTWSFGR</sequence>
<feature type="signal peptide" evidence="1">
    <location>
        <begin position="1"/>
        <end position="28"/>
    </location>
</feature>
<evidence type="ECO:0000313" key="2">
    <source>
        <dbReference type="EMBL" id="MBI5169077.1"/>
    </source>
</evidence>
<dbReference type="Proteomes" id="UP000696931">
    <property type="component" value="Unassembled WGS sequence"/>
</dbReference>
<organism evidence="2 3">
    <name type="scientific">Eiseniibacteriota bacterium</name>
    <dbReference type="NCBI Taxonomy" id="2212470"/>
    <lineage>
        <taxon>Bacteria</taxon>
        <taxon>Candidatus Eiseniibacteriota</taxon>
    </lineage>
</organism>
<feature type="chain" id="PRO_5037418226" description="TIGR03016 family PEP-CTERM system-associated outer membrane protein" evidence="1">
    <location>
        <begin position="29"/>
        <end position="570"/>
    </location>
</feature>
<dbReference type="SUPFAM" id="SSF56935">
    <property type="entry name" value="Porins"/>
    <property type="match status" value="1"/>
</dbReference>
<dbReference type="EMBL" id="JACRIW010000041">
    <property type="protein sequence ID" value="MBI5169077.1"/>
    <property type="molecule type" value="Genomic_DNA"/>
</dbReference>
<gene>
    <name evidence="2" type="ORF">HZA61_06290</name>
</gene>
<proteinExistence type="predicted"/>
<name>A0A933W830_UNCEI</name>
<evidence type="ECO:0000256" key="1">
    <source>
        <dbReference type="SAM" id="SignalP"/>
    </source>
</evidence>
<dbReference type="AlphaFoldDB" id="A0A933W830"/>
<evidence type="ECO:0000313" key="3">
    <source>
        <dbReference type="Proteomes" id="UP000696931"/>
    </source>
</evidence>
<reference evidence="2" key="1">
    <citation type="submission" date="2020-07" db="EMBL/GenBank/DDBJ databases">
        <title>Huge and variable diversity of episymbiotic CPR bacteria and DPANN archaea in groundwater ecosystems.</title>
        <authorList>
            <person name="He C.Y."/>
            <person name="Keren R."/>
            <person name="Whittaker M."/>
            <person name="Farag I.F."/>
            <person name="Doudna J."/>
            <person name="Cate J.H.D."/>
            <person name="Banfield J.F."/>
        </authorList>
    </citation>
    <scope>NUCLEOTIDE SEQUENCE</scope>
    <source>
        <strain evidence="2">NC_groundwater_1813_Pr3_B-0.1um_71_17</strain>
    </source>
</reference>
<protein>
    <recommendedName>
        <fullName evidence="4">TIGR03016 family PEP-CTERM system-associated outer membrane protein</fullName>
    </recommendedName>
</protein>
<accession>A0A933W830</accession>
<evidence type="ECO:0008006" key="4">
    <source>
        <dbReference type="Google" id="ProtNLM"/>
    </source>
</evidence>
<keyword evidence="1" id="KW-0732">Signal</keyword>
<comment type="caution">
    <text evidence="2">The sequence shown here is derived from an EMBL/GenBank/DDBJ whole genome shotgun (WGS) entry which is preliminary data.</text>
</comment>